<dbReference type="Pfam" id="PF00428">
    <property type="entry name" value="Ribosomal_60s"/>
    <property type="match status" value="1"/>
</dbReference>
<evidence type="ECO:0000256" key="1">
    <source>
        <dbReference type="SAM" id="MobiDB-lite"/>
    </source>
</evidence>
<name>A0A7J6X280_THATH</name>
<dbReference type="AlphaFoldDB" id="A0A7J6X280"/>
<evidence type="ECO:0000313" key="2">
    <source>
        <dbReference type="EMBL" id="KAF5203821.1"/>
    </source>
</evidence>
<proteinExistence type="predicted"/>
<comment type="caution">
    <text evidence="2">The sequence shown here is derived from an EMBL/GenBank/DDBJ whole genome shotgun (WGS) entry which is preliminary data.</text>
</comment>
<evidence type="ECO:0000313" key="3">
    <source>
        <dbReference type="Proteomes" id="UP000554482"/>
    </source>
</evidence>
<accession>A0A7J6X280</accession>
<keyword evidence="3" id="KW-1185">Reference proteome</keyword>
<dbReference type="PANTHER" id="PTHR47207:SF2">
    <property type="entry name" value="LARGE RIBOSOMAL SUBUNIT PROTEIN P3Y-RELATED"/>
    <property type="match status" value="1"/>
</dbReference>
<reference evidence="2 3" key="1">
    <citation type="submission" date="2020-06" db="EMBL/GenBank/DDBJ databases">
        <title>Transcriptomic and genomic resources for Thalictrum thalictroides and T. hernandezii: Facilitating candidate gene discovery in an emerging model plant lineage.</title>
        <authorList>
            <person name="Arias T."/>
            <person name="Riano-Pachon D.M."/>
            <person name="Di Stilio V.S."/>
        </authorList>
    </citation>
    <scope>NUCLEOTIDE SEQUENCE [LARGE SCALE GENOMIC DNA]</scope>
    <source>
        <strain evidence="3">cv. WT478/WT964</strain>
        <tissue evidence="2">Leaves</tissue>
    </source>
</reference>
<dbReference type="GO" id="GO:0003735">
    <property type="term" value="F:structural constituent of ribosome"/>
    <property type="evidence" value="ECO:0007669"/>
    <property type="project" value="InterPro"/>
</dbReference>
<dbReference type="EMBL" id="JABWDY010006224">
    <property type="protein sequence ID" value="KAF5203821.1"/>
    <property type="molecule type" value="Genomic_DNA"/>
</dbReference>
<feature type="region of interest" description="Disordered" evidence="1">
    <location>
        <begin position="78"/>
        <end position="100"/>
    </location>
</feature>
<protein>
    <recommendedName>
        <fullName evidence="4">60S acidic ribosomal protein P3</fullName>
    </recommendedName>
</protein>
<organism evidence="2 3">
    <name type="scientific">Thalictrum thalictroides</name>
    <name type="common">Rue-anemone</name>
    <name type="synonym">Anemone thalictroides</name>
    <dbReference type="NCBI Taxonomy" id="46969"/>
    <lineage>
        <taxon>Eukaryota</taxon>
        <taxon>Viridiplantae</taxon>
        <taxon>Streptophyta</taxon>
        <taxon>Embryophyta</taxon>
        <taxon>Tracheophyta</taxon>
        <taxon>Spermatophyta</taxon>
        <taxon>Magnoliopsida</taxon>
        <taxon>Ranunculales</taxon>
        <taxon>Ranunculaceae</taxon>
        <taxon>Thalictroideae</taxon>
        <taxon>Thalictrum</taxon>
    </lineage>
</organism>
<dbReference type="InterPro" id="IPR044252">
    <property type="entry name" value="RPP3"/>
</dbReference>
<dbReference type="Proteomes" id="UP000554482">
    <property type="component" value="Unassembled WGS sequence"/>
</dbReference>
<evidence type="ECO:0008006" key="4">
    <source>
        <dbReference type="Google" id="ProtNLM"/>
    </source>
</evidence>
<dbReference type="PANTHER" id="PTHR47207">
    <property type="entry name" value="60S ACIDIC RIBOSOMAL PROTEIN P3-1-RELATED"/>
    <property type="match status" value="1"/>
</dbReference>
<dbReference type="GO" id="GO:0005840">
    <property type="term" value="C:ribosome"/>
    <property type="evidence" value="ECO:0007669"/>
    <property type="project" value="InterPro"/>
</dbReference>
<gene>
    <name evidence="2" type="ORF">FRX31_006592</name>
</gene>
<dbReference type="OrthoDB" id="2015129at2759"/>
<sequence>MASASPTKDLKKTLVQACLSRDSGVVSTFFGFCTPSSAVCEVIVSGAGDGFIASGGAAPVASSGGAVAVVAPTAAEEKKKEEMVEESDEDMPFSLFDEEE</sequence>
<feature type="compositionally biased region" description="Acidic residues" evidence="1">
    <location>
        <begin position="83"/>
        <end position="100"/>
    </location>
</feature>